<feature type="region of interest" description="Disordered" evidence="1">
    <location>
        <begin position="51"/>
        <end position="76"/>
    </location>
</feature>
<evidence type="ECO:0000313" key="3">
    <source>
        <dbReference type="Proteomes" id="UP000499080"/>
    </source>
</evidence>
<dbReference type="Proteomes" id="UP000499080">
    <property type="component" value="Unassembled WGS sequence"/>
</dbReference>
<sequence length="76" mass="8354">MFERGLRGSKDIDPSLTKKMEKEHNGKDSLIGGNISKIKAKDLDRLSKDFESEANATKQNEIDISTNGSQNTPGFA</sequence>
<comment type="caution">
    <text evidence="2">The sequence shown here is derived from an EMBL/GenBank/DDBJ whole genome shotgun (WGS) entry which is preliminary data.</text>
</comment>
<dbReference type="EMBL" id="BGPR01013987">
    <property type="protein sequence ID" value="GBN63202.1"/>
    <property type="molecule type" value="Genomic_DNA"/>
</dbReference>
<feature type="compositionally biased region" description="Basic and acidic residues" evidence="1">
    <location>
        <begin position="1"/>
        <end position="27"/>
    </location>
</feature>
<dbReference type="AlphaFoldDB" id="A0A4Y2QIR1"/>
<name>A0A4Y2QIR1_ARAVE</name>
<feature type="compositionally biased region" description="Polar residues" evidence="1">
    <location>
        <begin position="54"/>
        <end position="76"/>
    </location>
</feature>
<organism evidence="2 3">
    <name type="scientific">Araneus ventricosus</name>
    <name type="common">Orbweaver spider</name>
    <name type="synonym">Epeira ventricosa</name>
    <dbReference type="NCBI Taxonomy" id="182803"/>
    <lineage>
        <taxon>Eukaryota</taxon>
        <taxon>Metazoa</taxon>
        <taxon>Ecdysozoa</taxon>
        <taxon>Arthropoda</taxon>
        <taxon>Chelicerata</taxon>
        <taxon>Arachnida</taxon>
        <taxon>Araneae</taxon>
        <taxon>Araneomorphae</taxon>
        <taxon>Entelegynae</taxon>
        <taxon>Araneoidea</taxon>
        <taxon>Araneidae</taxon>
        <taxon>Araneus</taxon>
    </lineage>
</organism>
<proteinExistence type="predicted"/>
<feature type="region of interest" description="Disordered" evidence="1">
    <location>
        <begin position="1"/>
        <end position="34"/>
    </location>
</feature>
<keyword evidence="3" id="KW-1185">Reference proteome</keyword>
<protein>
    <submittedName>
        <fullName evidence="2">Uncharacterized protein</fullName>
    </submittedName>
</protein>
<accession>A0A4Y2QIR1</accession>
<evidence type="ECO:0000256" key="1">
    <source>
        <dbReference type="SAM" id="MobiDB-lite"/>
    </source>
</evidence>
<gene>
    <name evidence="2" type="ORF">AVEN_274954_1</name>
</gene>
<evidence type="ECO:0000313" key="2">
    <source>
        <dbReference type="EMBL" id="GBN63202.1"/>
    </source>
</evidence>
<reference evidence="2 3" key="1">
    <citation type="journal article" date="2019" name="Sci. Rep.">
        <title>Orb-weaving spider Araneus ventricosus genome elucidates the spidroin gene catalogue.</title>
        <authorList>
            <person name="Kono N."/>
            <person name="Nakamura H."/>
            <person name="Ohtoshi R."/>
            <person name="Moran D.A.P."/>
            <person name="Shinohara A."/>
            <person name="Yoshida Y."/>
            <person name="Fujiwara M."/>
            <person name="Mori M."/>
            <person name="Tomita M."/>
            <person name="Arakawa K."/>
        </authorList>
    </citation>
    <scope>NUCLEOTIDE SEQUENCE [LARGE SCALE GENOMIC DNA]</scope>
</reference>